<dbReference type="InterPro" id="IPR011990">
    <property type="entry name" value="TPR-like_helical_dom_sf"/>
</dbReference>
<dbReference type="GO" id="GO:0006355">
    <property type="term" value="P:regulation of DNA-templated transcription"/>
    <property type="evidence" value="ECO:0007669"/>
    <property type="project" value="InterPro"/>
</dbReference>
<dbReference type="EMBL" id="JAEHFW010000004">
    <property type="protein sequence ID" value="MBK0381224.1"/>
    <property type="molecule type" value="Genomic_DNA"/>
</dbReference>
<keyword evidence="4" id="KW-1185">Reference proteome</keyword>
<evidence type="ECO:0000313" key="4">
    <source>
        <dbReference type="Proteomes" id="UP000613193"/>
    </source>
</evidence>
<dbReference type="InterPro" id="IPR036388">
    <property type="entry name" value="WH-like_DNA-bd_sf"/>
</dbReference>
<dbReference type="PANTHER" id="PTHR10098">
    <property type="entry name" value="RAPSYN-RELATED"/>
    <property type="match status" value="1"/>
</dbReference>
<organism evidence="3 4">
    <name type="scientific">Mucilaginibacter segetis</name>
    <dbReference type="NCBI Taxonomy" id="2793071"/>
    <lineage>
        <taxon>Bacteria</taxon>
        <taxon>Pseudomonadati</taxon>
        <taxon>Bacteroidota</taxon>
        <taxon>Sphingobacteriia</taxon>
        <taxon>Sphingobacteriales</taxon>
        <taxon>Sphingobacteriaceae</taxon>
        <taxon>Mucilaginibacter</taxon>
    </lineage>
</organism>
<name>A0A934PWB8_9SPHI</name>
<evidence type="ECO:0000256" key="2">
    <source>
        <dbReference type="SAM" id="Phobius"/>
    </source>
</evidence>
<gene>
    <name evidence="3" type="ORF">I5M19_18020</name>
</gene>
<evidence type="ECO:0000256" key="1">
    <source>
        <dbReference type="PROSITE-ProRule" id="PRU00339"/>
    </source>
</evidence>
<dbReference type="SUPFAM" id="SSF48452">
    <property type="entry name" value="TPR-like"/>
    <property type="match status" value="1"/>
</dbReference>
<proteinExistence type="predicted"/>
<dbReference type="SUPFAM" id="SSF46894">
    <property type="entry name" value="C-terminal effector domain of the bipartite response regulators"/>
    <property type="match status" value="1"/>
</dbReference>
<feature type="repeat" description="TPR" evidence="1">
    <location>
        <begin position="148"/>
        <end position="181"/>
    </location>
</feature>
<dbReference type="PANTHER" id="PTHR10098:SF108">
    <property type="entry name" value="TETRATRICOPEPTIDE REPEAT PROTEIN 28"/>
    <property type="match status" value="1"/>
</dbReference>
<sequence length="525" mass="60497">MTEANAMSALNELESVAKSLNDLPLQCAVFDMRADYYSVNKGFNKLSTWYHDQAINFAIKKDLPLLIGIYEQSKALYLFNYKQNIPACKYFLLAQEQFREIGYKNVPNIDVLFSQAADFYYALGDYENARINLKNALLFTAAHSSDRINLINTIGLTYRNINAYATALRYFNDALKIAKAKHDSVWIAITTGNIGSVYFMQHQYLKALPLVELDYRESLKYDQSLNAAIALLRLVKISIVYKNFTKAATQLESAGNLIKNLKDDALSLRVELYNLNALLSEQQGNFAQSLVYLKKYDTLKDSLSRRDNIAGIERVRLKWEVEKNNLLLKRLRTKTEIRVYKRNTVIIVLSLLIIISILLYNRQRLKGKKDKALLAAEKLRVDEDLYKANMELQVYTENLMQSNRLIDTFKSEIEKLQLKTTDEIIALQLTAMMQAHIMTDDNWEKFKTLFSNVYPAFFYNLRKNYPQLTATDTRLLTLVKLNLNNKEMAGMLGITTDGVKKSKQRLRKKLNLNNGEELETVVFSL</sequence>
<accession>A0A934PWB8</accession>
<dbReference type="AlphaFoldDB" id="A0A934PWB8"/>
<dbReference type="Proteomes" id="UP000613193">
    <property type="component" value="Unassembled WGS sequence"/>
</dbReference>
<dbReference type="Gene3D" id="1.25.40.10">
    <property type="entry name" value="Tetratricopeptide repeat domain"/>
    <property type="match status" value="1"/>
</dbReference>
<keyword evidence="2" id="KW-0812">Transmembrane</keyword>
<dbReference type="GO" id="GO:0003677">
    <property type="term" value="F:DNA binding"/>
    <property type="evidence" value="ECO:0007669"/>
    <property type="project" value="InterPro"/>
</dbReference>
<feature type="transmembrane region" description="Helical" evidence="2">
    <location>
        <begin position="344"/>
        <end position="361"/>
    </location>
</feature>
<dbReference type="InterPro" id="IPR016032">
    <property type="entry name" value="Sig_transdc_resp-reg_C-effctor"/>
</dbReference>
<comment type="caution">
    <text evidence="3">The sequence shown here is derived from an EMBL/GenBank/DDBJ whole genome shotgun (WGS) entry which is preliminary data.</text>
</comment>
<dbReference type="PROSITE" id="PS50005">
    <property type="entry name" value="TPR"/>
    <property type="match status" value="1"/>
</dbReference>
<protein>
    <submittedName>
        <fullName evidence="3">Tetratricopeptide repeat protein</fullName>
    </submittedName>
</protein>
<dbReference type="InterPro" id="IPR019734">
    <property type="entry name" value="TPR_rpt"/>
</dbReference>
<evidence type="ECO:0000313" key="3">
    <source>
        <dbReference type="EMBL" id="MBK0381224.1"/>
    </source>
</evidence>
<keyword evidence="2" id="KW-0472">Membrane</keyword>
<reference evidence="3" key="1">
    <citation type="submission" date="2020-12" db="EMBL/GenBank/DDBJ databases">
        <title>Bacterial novel species Mucilaginibacter sp. SD-g isolated from soil.</title>
        <authorList>
            <person name="Jung H.-Y."/>
        </authorList>
    </citation>
    <scope>NUCLEOTIDE SEQUENCE</scope>
    <source>
        <strain evidence="3">SD-g</strain>
    </source>
</reference>
<dbReference type="Gene3D" id="1.10.10.10">
    <property type="entry name" value="Winged helix-like DNA-binding domain superfamily/Winged helix DNA-binding domain"/>
    <property type="match status" value="1"/>
</dbReference>
<keyword evidence="1" id="KW-0802">TPR repeat</keyword>
<keyword evidence="2" id="KW-1133">Transmembrane helix</keyword>
<dbReference type="RefSeq" id="WP_200067771.1">
    <property type="nucleotide sequence ID" value="NZ_JAEHFW010000004.1"/>
</dbReference>